<dbReference type="GO" id="GO:0003676">
    <property type="term" value="F:nucleic acid binding"/>
    <property type="evidence" value="ECO:0007669"/>
    <property type="project" value="InterPro"/>
</dbReference>
<dbReference type="PANTHER" id="PTHR43542">
    <property type="entry name" value="METHYLTRANSFERASE"/>
    <property type="match status" value="1"/>
</dbReference>
<feature type="compositionally biased region" description="Basic and acidic residues" evidence="3">
    <location>
        <begin position="1"/>
        <end position="10"/>
    </location>
</feature>
<gene>
    <name evidence="4" type="ORF">UFOPK2399_00726</name>
</gene>
<keyword evidence="2" id="KW-0808">Transferase</keyword>
<protein>
    <submittedName>
        <fullName evidence="4">Unannotated protein</fullName>
    </submittedName>
</protein>
<feature type="region of interest" description="Disordered" evidence="3">
    <location>
        <begin position="1"/>
        <end position="25"/>
    </location>
</feature>
<sequence>MRIIAGEKRGHGIQAPKGETTRPTSDRVREAAFNLIGPVGGAKVLDLFAGSGAMGMEALSRGAASCVFVEHDRNACRTIDANLEKLKLRGRLVPHDAIRFLGAESGTYDLILCDPPYDYPAFERLAAHFERVLAPDGLIVYESQAAFEPEAPGLQTRTSRRYGSARLTLWER</sequence>
<keyword evidence="1" id="KW-0489">Methyltransferase</keyword>
<dbReference type="PIRSF" id="PIRSF004553">
    <property type="entry name" value="CHP00095"/>
    <property type="match status" value="1"/>
</dbReference>
<evidence type="ECO:0000256" key="2">
    <source>
        <dbReference type="ARBA" id="ARBA00022679"/>
    </source>
</evidence>
<dbReference type="InterPro" id="IPR002052">
    <property type="entry name" value="DNA_methylase_N6_adenine_CS"/>
</dbReference>
<dbReference type="GO" id="GO:0008168">
    <property type="term" value="F:methyltransferase activity"/>
    <property type="evidence" value="ECO:0007669"/>
    <property type="project" value="UniProtKB-KW"/>
</dbReference>
<dbReference type="InterPro" id="IPR004398">
    <property type="entry name" value="RNA_MeTrfase_RsmD"/>
</dbReference>
<dbReference type="PANTHER" id="PTHR43542:SF1">
    <property type="entry name" value="METHYLTRANSFERASE"/>
    <property type="match status" value="1"/>
</dbReference>
<dbReference type="CDD" id="cd02440">
    <property type="entry name" value="AdoMet_MTases"/>
    <property type="match status" value="1"/>
</dbReference>
<dbReference type="AlphaFoldDB" id="A0A6J6NXV8"/>
<dbReference type="PROSITE" id="PS00092">
    <property type="entry name" value="N6_MTASE"/>
    <property type="match status" value="1"/>
</dbReference>
<evidence type="ECO:0000256" key="3">
    <source>
        <dbReference type="SAM" id="MobiDB-lite"/>
    </source>
</evidence>
<dbReference type="NCBIfam" id="TIGR00095">
    <property type="entry name" value="16S rRNA (guanine(966)-N(2))-methyltransferase RsmD"/>
    <property type="match status" value="1"/>
</dbReference>
<dbReference type="EMBL" id="CAEZXP010000001">
    <property type="protein sequence ID" value="CAB4691167.1"/>
    <property type="molecule type" value="Genomic_DNA"/>
</dbReference>
<dbReference type="Gene3D" id="3.40.50.150">
    <property type="entry name" value="Vaccinia Virus protein VP39"/>
    <property type="match status" value="1"/>
</dbReference>
<evidence type="ECO:0000256" key="1">
    <source>
        <dbReference type="ARBA" id="ARBA00022603"/>
    </source>
</evidence>
<dbReference type="SUPFAM" id="SSF53335">
    <property type="entry name" value="S-adenosyl-L-methionine-dependent methyltransferases"/>
    <property type="match status" value="1"/>
</dbReference>
<accession>A0A6J6NXV8</accession>
<organism evidence="4">
    <name type="scientific">freshwater metagenome</name>
    <dbReference type="NCBI Taxonomy" id="449393"/>
    <lineage>
        <taxon>unclassified sequences</taxon>
        <taxon>metagenomes</taxon>
        <taxon>ecological metagenomes</taxon>
    </lineage>
</organism>
<dbReference type="InterPro" id="IPR029063">
    <property type="entry name" value="SAM-dependent_MTases_sf"/>
</dbReference>
<reference evidence="4" key="1">
    <citation type="submission" date="2020-05" db="EMBL/GenBank/DDBJ databases">
        <authorList>
            <person name="Chiriac C."/>
            <person name="Salcher M."/>
            <person name="Ghai R."/>
            <person name="Kavagutti S V."/>
        </authorList>
    </citation>
    <scope>NUCLEOTIDE SEQUENCE</scope>
</reference>
<proteinExistence type="predicted"/>
<dbReference type="Pfam" id="PF03602">
    <property type="entry name" value="Cons_hypoth95"/>
    <property type="match status" value="1"/>
</dbReference>
<name>A0A6J6NXV8_9ZZZZ</name>
<dbReference type="GO" id="GO:0031167">
    <property type="term" value="P:rRNA methylation"/>
    <property type="evidence" value="ECO:0007669"/>
    <property type="project" value="InterPro"/>
</dbReference>
<evidence type="ECO:0000313" key="4">
    <source>
        <dbReference type="EMBL" id="CAB4691167.1"/>
    </source>
</evidence>